<organism evidence="4 5">
    <name type="scientific">Streptomyces cheonanensis</name>
    <dbReference type="NCBI Taxonomy" id="312720"/>
    <lineage>
        <taxon>Bacteria</taxon>
        <taxon>Bacillati</taxon>
        <taxon>Actinomycetota</taxon>
        <taxon>Actinomycetes</taxon>
        <taxon>Kitasatosporales</taxon>
        <taxon>Streptomycetaceae</taxon>
        <taxon>Streptomyces</taxon>
    </lineage>
</organism>
<feature type="domain" description="Class II aldolase/adducin N-terminal" evidence="3">
    <location>
        <begin position="19"/>
        <end position="205"/>
    </location>
</feature>
<dbReference type="InterPro" id="IPR050197">
    <property type="entry name" value="Aldolase_class_II_sugar_metab"/>
</dbReference>
<proteinExistence type="predicted"/>
<evidence type="ECO:0000256" key="1">
    <source>
        <dbReference type="ARBA" id="ARBA00022723"/>
    </source>
</evidence>
<keyword evidence="5" id="KW-1185">Reference proteome</keyword>
<comment type="caution">
    <text evidence="4">The sequence shown here is derived from an EMBL/GenBank/DDBJ whole genome shotgun (WGS) entry which is preliminary data.</text>
</comment>
<evidence type="ECO:0000256" key="2">
    <source>
        <dbReference type="ARBA" id="ARBA00023239"/>
    </source>
</evidence>
<dbReference type="Proteomes" id="UP001403094">
    <property type="component" value="Unassembled WGS sequence"/>
</dbReference>
<dbReference type="PANTHER" id="PTHR22789">
    <property type="entry name" value="FUCULOSE PHOSPHATE ALDOLASE"/>
    <property type="match status" value="1"/>
</dbReference>
<dbReference type="Gene3D" id="3.40.225.10">
    <property type="entry name" value="Class II aldolase/adducin N-terminal domain"/>
    <property type="match status" value="1"/>
</dbReference>
<dbReference type="PANTHER" id="PTHR22789:SF0">
    <property type="entry name" value="3-OXO-TETRONATE 4-PHOSPHATE DECARBOXYLASE-RELATED"/>
    <property type="match status" value="1"/>
</dbReference>
<accession>A0ABN2UPX8</accession>
<dbReference type="EMBL" id="BAAANQ010000001">
    <property type="protein sequence ID" value="GAA2041294.1"/>
    <property type="molecule type" value="Genomic_DNA"/>
</dbReference>
<evidence type="ECO:0000313" key="5">
    <source>
        <dbReference type="Proteomes" id="UP001403094"/>
    </source>
</evidence>
<dbReference type="Pfam" id="PF00596">
    <property type="entry name" value="Aldolase_II"/>
    <property type="match status" value="1"/>
</dbReference>
<keyword evidence="2" id="KW-0456">Lyase</keyword>
<dbReference type="SMART" id="SM01007">
    <property type="entry name" value="Aldolase_II"/>
    <property type="match status" value="1"/>
</dbReference>
<reference evidence="4 5" key="1">
    <citation type="journal article" date="2019" name="Int. J. Syst. Evol. Microbiol.">
        <title>The Global Catalogue of Microorganisms (GCM) 10K type strain sequencing project: providing services to taxonomists for standard genome sequencing and annotation.</title>
        <authorList>
            <consortium name="The Broad Institute Genomics Platform"/>
            <consortium name="The Broad Institute Genome Sequencing Center for Infectious Disease"/>
            <person name="Wu L."/>
            <person name="Ma J."/>
        </authorList>
    </citation>
    <scope>NUCLEOTIDE SEQUENCE [LARGE SCALE GENOMIC DNA]</scope>
    <source>
        <strain evidence="4 5">JCM 14549</strain>
    </source>
</reference>
<evidence type="ECO:0000259" key="3">
    <source>
        <dbReference type="SMART" id="SM01007"/>
    </source>
</evidence>
<evidence type="ECO:0000313" key="4">
    <source>
        <dbReference type="EMBL" id="GAA2041294.1"/>
    </source>
</evidence>
<name>A0ABN2UPX8_9ACTN</name>
<gene>
    <name evidence="4" type="ORF">GCM10009757_03650</name>
</gene>
<keyword evidence="1" id="KW-0479">Metal-binding</keyword>
<dbReference type="InterPro" id="IPR001303">
    <property type="entry name" value="Aldolase_II/adducin_N"/>
</dbReference>
<dbReference type="InterPro" id="IPR036409">
    <property type="entry name" value="Aldolase_II/adducin_N_sf"/>
</dbReference>
<protein>
    <submittedName>
        <fullName evidence="4">Aldolase</fullName>
    </submittedName>
</protein>
<dbReference type="SUPFAM" id="SSF53639">
    <property type="entry name" value="AraD/HMP-PK domain-like"/>
    <property type="match status" value="1"/>
</dbReference>
<sequence length="237" mass="25250">MRDSHSERERERDMSDARHELVAAGRELTAAGLSPGASGNLSVRIGNRIHITPTGTRLDTLDADGLAVLDADAPVDTPLEQALLAGPRPSKEFPLHLALYHRDPATTAVVHLHSAHAAAYACLPPWSERSAVPPLTPYFVMRVGQTPLVPYAEPGDVTQAVLLRELDFPFRAALLQNHGPVTAGTSMAAAADAAIELEETARLLLLLNGGTPRLLTEDEAGALAERYGTPWQPVTAG</sequence>